<reference evidence="1 2" key="1">
    <citation type="submission" date="2019-02" db="EMBL/GenBank/DDBJ databases">
        <title>Deep-cultivation of Planctomycetes and their phenomic and genomic characterization uncovers novel biology.</title>
        <authorList>
            <person name="Wiegand S."/>
            <person name="Jogler M."/>
            <person name="Boedeker C."/>
            <person name="Pinto D."/>
            <person name="Vollmers J."/>
            <person name="Rivas-Marin E."/>
            <person name="Kohn T."/>
            <person name="Peeters S.H."/>
            <person name="Heuer A."/>
            <person name="Rast P."/>
            <person name="Oberbeckmann S."/>
            <person name="Bunk B."/>
            <person name="Jeske O."/>
            <person name="Meyerdierks A."/>
            <person name="Storesund J.E."/>
            <person name="Kallscheuer N."/>
            <person name="Luecker S."/>
            <person name="Lage O.M."/>
            <person name="Pohl T."/>
            <person name="Merkel B.J."/>
            <person name="Hornburger P."/>
            <person name="Mueller R.-W."/>
            <person name="Bruemmer F."/>
            <person name="Labrenz M."/>
            <person name="Spormann A.M."/>
            <person name="Op den Camp H."/>
            <person name="Overmann J."/>
            <person name="Amann R."/>
            <person name="Jetten M.S.M."/>
            <person name="Mascher T."/>
            <person name="Medema M.H."/>
            <person name="Devos D.P."/>
            <person name="Kaster A.-K."/>
            <person name="Ovreas L."/>
            <person name="Rohde M."/>
            <person name="Galperin M.Y."/>
            <person name="Jogler C."/>
        </authorList>
    </citation>
    <scope>NUCLEOTIDE SEQUENCE [LARGE SCALE GENOMIC DNA]</scope>
    <source>
        <strain evidence="1 2">ETA_A1</strain>
    </source>
</reference>
<keyword evidence="2" id="KW-1185">Reference proteome</keyword>
<evidence type="ECO:0008006" key="3">
    <source>
        <dbReference type="Google" id="ProtNLM"/>
    </source>
</evidence>
<dbReference type="KEGG" id="uli:ETAA1_35960"/>
<dbReference type="Proteomes" id="UP000319576">
    <property type="component" value="Chromosome"/>
</dbReference>
<evidence type="ECO:0000313" key="2">
    <source>
        <dbReference type="Proteomes" id="UP000319576"/>
    </source>
</evidence>
<dbReference type="EMBL" id="CP036273">
    <property type="protein sequence ID" value="QDU21625.1"/>
    <property type="molecule type" value="Genomic_DNA"/>
</dbReference>
<sequence>MTQTIAAHFDGRVIVPDGPVELPTGLPLRIRVELADNPEPRFAALLGFAADLPDAPPDLAAQHDHYLTGTPKR</sequence>
<proteinExistence type="predicted"/>
<name>A0A517XVT1_9BACT</name>
<protein>
    <recommendedName>
        <fullName evidence="3">DUF104 domain-containing protein</fullName>
    </recommendedName>
</protein>
<evidence type="ECO:0000313" key="1">
    <source>
        <dbReference type="EMBL" id="QDU21625.1"/>
    </source>
</evidence>
<dbReference type="AlphaFoldDB" id="A0A517XVT1"/>
<dbReference type="RefSeq" id="WP_145240708.1">
    <property type="nucleotide sequence ID" value="NZ_CP036273.1"/>
</dbReference>
<dbReference type="OrthoDB" id="1551244at2"/>
<gene>
    <name evidence="1" type="ORF">ETAA1_35960</name>
</gene>
<accession>A0A517XVT1</accession>
<organism evidence="1 2">
    <name type="scientific">Urbifossiella limnaea</name>
    <dbReference type="NCBI Taxonomy" id="2528023"/>
    <lineage>
        <taxon>Bacteria</taxon>
        <taxon>Pseudomonadati</taxon>
        <taxon>Planctomycetota</taxon>
        <taxon>Planctomycetia</taxon>
        <taxon>Gemmatales</taxon>
        <taxon>Gemmataceae</taxon>
        <taxon>Urbifossiella</taxon>
    </lineage>
</organism>